<dbReference type="GO" id="GO:0033786">
    <property type="term" value="F:heptose-1-phosphate adenylyltransferase activity"/>
    <property type="evidence" value="ECO:0007669"/>
    <property type="project" value="RHEA"/>
</dbReference>
<dbReference type="InterPro" id="IPR001110">
    <property type="entry name" value="UPF0012_CS"/>
</dbReference>
<keyword evidence="3" id="KW-0548">Nucleotidyltransferase</keyword>
<dbReference type="InterPro" id="IPR011914">
    <property type="entry name" value="RfaE_dom_II"/>
</dbReference>
<dbReference type="GO" id="GO:0016773">
    <property type="term" value="F:phosphotransferase activity, alcohol group as acceptor"/>
    <property type="evidence" value="ECO:0007669"/>
    <property type="project" value="InterPro"/>
</dbReference>
<dbReference type="Gene3D" id="3.40.50.620">
    <property type="entry name" value="HUPs"/>
    <property type="match status" value="1"/>
</dbReference>
<keyword evidence="6" id="KW-0119">Carbohydrate metabolism</keyword>
<proteinExistence type="predicted"/>
<evidence type="ECO:0000256" key="5">
    <source>
        <dbReference type="ARBA" id="ARBA00022840"/>
    </source>
</evidence>
<keyword evidence="9" id="KW-0418">Kinase</keyword>
<dbReference type="Pfam" id="PF00795">
    <property type="entry name" value="CN_hydrolase"/>
    <property type="match status" value="1"/>
</dbReference>
<dbReference type="SUPFAM" id="SSF52374">
    <property type="entry name" value="Nucleotidylyl transferase"/>
    <property type="match status" value="1"/>
</dbReference>
<name>A0A3B0VJU6_9ZZZZ</name>
<comment type="catalytic activity">
    <reaction evidence="7">
        <text>D-glycero-beta-D-manno-heptose 1-phosphate + ATP + H(+) = ADP-D-glycero-beta-D-manno-heptose + diphosphate</text>
        <dbReference type="Rhea" id="RHEA:27465"/>
        <dbReference type="ChEBI" id="CHEBI:15378"/>
        <dbReference type="ChEBI" id="CHEBI:30616"/>
        <dbReference type="ChEBI" id="CHEBI:33019"/>
        <dbReference type="ChEBI" id="CHEBI:59967"/>
        <dbReference type="ChEBI" id="CHEBI:61593"/>
        <dbReference type="EC" id="2.7.7.70"/>
    </reaction>
</comment>
<dbReference type="InterPro" id="IPR036526">
    <property type="entry name" value="C-N_Hydrolase_sf"/>
</dbReference>
<reference evidence="9" key="1">
    <citation type="submission" date="2018-06" db="EMBL/GenBank/DDBJ databases">
        <authorList>
            <person name="Zhirakovskaya E."/>
        </authorList>
    </citation>
    <scope>NUCLEOTIDE SEQUENCE</scope>
</reference>
<keyword evidence="5" id="KW-0067">ATP-binding</keyword>
<evidence type="ECO:0000256" key="4">
    <source>
        <dbReference type="ARBA" id="ARBA00022741"/>
    </source>
</evidence>
<evidence type="ECO:0000256" key="6">
    <source>
        <dbReference type="ARBA" id="ARBA00023277"/>
    </source>
</evidence>
<sequence length="427" mass="46614">MSSRLFPGAGFLQFEVRPGDPAVNLKTVRRLIEKMQPAASTIIVLPELWATGFDYPHLDDLAGETPGLLEEIRELAAEDDICLAGSLIEKVEQDEAPAKLYNTLYLTGPGGVMGRYRKQHLFSLWQEDRFLTPGDHPVPMVTPRGPVGGLVCYDLRFPELARMQTFNGARLLVVSAQWPAERLDHWQTLLRARAIENQVFVVAGNSCGGAGENKFAGHSMIVAPDGTVLAEAGDREETGATALSEADLQRLRSRFCNVGERPRPPHDDDKLVSLPQLQERLQTIRDQGSKVAFTNGCFDILHSGHVAYLEQARQTADCLVVALNSDLSVKMIKGDGRPINSETDRARVLAALGCVDFVVIFDEPTPIGLIAALKPDVLVKGADWPEDRIVGAAEVKAAGGRVARIAFEHQVSTSAVISRIRQQGEKA</sequence>
<evidence type="ECO:0000313" key="9">
    <source>
        <dbReference type="EMBL" id="VAW40583.1"/>
    </source>
</evidence>
<dbReference type="GO" id="GO:0005975">
    <property type="term" value="P:carbohydrate metabolic process"/>
    <property type="evidence" value="ECO:0007669"/>
    <property type="project" value="InterPro"/>
</dbReference>
<dbReference type="GO" id="GO:0005524">
    <property type="term" value="F:ATP binding"/>
    <property type="evidence" value="ECO:0007669"/>
    <property type="project" value="UniProtKB-KW"/>
</dbReference>
<dbReference type="SUPFAM" id="SSF56317">
    <property type="entry name" value="Carbon-nitrogen hydrolase"/>
    <property type="match status" value="1"/>
</dbReference>
<dbReference type="NCBIfam" id="TIGR02199">
    <property type="entry name" value="rfaE_dom_II"/>
    <property type="match status" value="1"/>
</dbReference>
<keyword evidence="4" id="KW-0547">Nucleotide-binding</keyword>
<gene>
    <name evidence="9" type="ORF">MNBD_DELTA04-1342</name>
</gene>
<feature type="domain" description="CN hydrolase" evidence="8">
    <location>
        <begin position="7"/>
        <end position="250"/>
    </location>
</feature>
<dbReference type="AlphaFoldDB" id="A0A3B0VJU6"/>
<dbReference type="PANTHER" id="PTHR23088:SF27">
    <property type="entry name" value="DEAMINATED GLUTATHIONE AMIDASE"/>
    <property type="match status" value="1"/>
</dbReference>
<organism evidence="9">
    <name type="scientific">hydrothermal vent metagenome</name>
    <dbReference type="NCBI Taxonomy" id="652676"/>
    <lineage>
        <taxon>unclassified sequences</taxon>
        <taxon>metagenomes</taxon>
        <taxon>ecological metagenomes</taxon>
    </lineage>
</organism>
<protein>
    <recommendedName>
        <fullName evidence="1">D-glycero-beta-D-manno-heptose 1-phosphate adenylyltransferase</fullName>
        <ecNumber evidence="1">2.7.7.70</ecNumber>
    </recommendedName>
</protein>
<evidence type="ECO:0000256" key="2">
    <source>
        <dbReference type="ARBA" id="ARBA00022679"/>
    </source>
</evidence>
<dbReference type="InterPro" id="IPR003010">
    <property type="entry name" value="C-N_Hydrolase"/>
</dbReference>
<keyword evidence="2 9" id="KW-0808">Transferase</keyword>
<dbReference type="EC" id="2.7.7.70" evidence="1"/>
<evidence type="ECO:0000256" key="1">
    <source>
        <dbReference type="ARBA" id="ARBA00012519"/>
    </source>
</evidence>
<accession>A0A3B0VJU6</accession>
<evidence type="ECO:0000256" key="7">
    <source>
        <dbReference type="ARBA" id="ARBA00047428"/>
    </source>
</evidence>
<dbReference type="EMBL" id="UOEY01000105">
    <property type="protein sequence ID" value="VAW40583.1"/>
    <property type="molecule type" value="Genomic_DNA"/>
</dbReference>
<dbReference type="NCBIfam" id="TIGR00125">
    <property type="entry name" value="cyt_tran_rel"/>
    <property type="match status" value="1"/>
</dbReference>
<dbReference type="PANTHER" id="PTHR23088">
    <property type="entry name" value="NITRILASE-RELATED"/>
    <property type="match status" value="1"/>
</dbReference>
<dbReference type="GO" id="GO:0016301">
    <property type="term" value="F:kinase activity"/>
    <property type="evidence" value="ECO:0007669"/>
    <property type="project" value="UniProtKB-KW"/>
</dbReference>
<dbReference type="Pfam" id="PF01467">
    <property type="entry name" value="CTP_transf_like"/>
    <property type="match status" value="1"/>
</dbReference>
<dbReference type="InterPro" id="IPR014729">
    <property type="entry name" value="Rossmann-like_a/b/a_fold"/>
</dbReference>
<dbReference type="PROSITE" id="PS50263">
    <property type="entry name" value="CN_HYDROLASE"/>
    <property type="match status" value="1"/>
</dbReference>
<evidence type="ECO:0000259" key="8">
    <source>
        <dbReference type="PROSITE" id="PS50263"/>
    </source>
</evidence>
<evidence type="ECO:0000256" key="3">
    <source>
        <dbReference type="ARBA" id="ARBA00022695"/>
    </source>
</evidence>
<dbReference type="InterPro" id="IPR004821">
    <property type="entry name" value="Cyt_trans-like"/>
</dbReference>
<dbReference type="PROSITE" id="PS01227">
    <property type="entry name" value="UPF0012"/>
    <property type="match status" value="1"/>
</dbReference>
<dbReference type="Gene3D" id="3.60.110.10">
    <property type="entry name" value="Carbon-nitrogen hydrolase"/>
    <property type="match status" value="1"/>
</dbReference>